<evidence type="ECO:0000313" key="4">
    <source>
        <dbReference type="Proteomes" id="UP000255066"/>
    </source>
</evidence>
<dbReference type="GO" id="GO:0004607">
    <property type="term" value="F:phosphatidylcholine-sterol O-acyltransferase activity"/>
    <property type="evidence" value="ECO:0007669"/>
    <property type="project" value="UniProtKB-EC"/>
</dbReference>
<dbReference type="InterPro" id="IPR001087">
    <property type="entry name" value="GDSL"/>
</dbReference>
<dbReference type="AlphaFoldDB" id="A0A378I9P1"/>
<name>A0A378I9P1_9GAMM</name>
<dbReference type="SUPFAM" id="SSF52266">
    <property type="entry name" value="SGNH hydrolase"/>
    <property type="match status" value="1"/>
</dbReference>
<keyword evidence="3" id="KW-1185">Reference proteome</keyword>
<keyword evidence="2" id="KW-0808">Transferase</keyword>
<dbReference type="Proteomes" id="UP000054735">
    <property type="component" value="Unassembled WGS sequence"/>
</dbReference>
<dbReference type="CDD" id="cd01846">
    <property type="entry name" value="fatty_acyltransferase_like"/>
    <property type="match status" value="1"/>
</dbReference>
<dbReference type="EMBL" id="LNXT01000010">
    <property type="protein sequence ID" value="KTC74352.1"/>
    <property type="molecule type" value="Genomic_DNA"/>
</dbReference>
<proteinExistence type="predicted"/>
<dbReference type="GO" id="GO:0016788">
    <property type="term" value="F:hydrolase activity, acting on ester bonds"/>
    <property type="evidence" value="ECO:0007669"/>
    <property type="project" value="InterPro"/>
</dbReference>
<gene>
    <name evidence="2" type="primary">plaA</name>
    <name evidence="1" type="ORF">Lbir_0817</name>
    <name evidence="2" type="ORF">NCTC12437_01507</name>
</gene>
<reference evidence="2 4" key="2">
    <citation type="submission" date="2018-06" db="EMBL/GenBank/DDBJ databases">
        <authorList>
            <consortium name="Pathogen Informatics"/>
            <person name="Doyle S."/>
        </authorList>
    </citation>
    <scope>NUCLEOTIDE SEQUENCE [LARGE SCALE GENOMIC DNA]</scope>
    <source>
        <strain evidence="2 4">NCTC12437</strain>
    </source>
</reference>
<reference evidence="1 3" key="1">
    <citation type="submission" date="2015-11" db="EMBL/GenBank/DDBJ databases">
        <title>Genomic analysis of 38 Legionella species identifies large and diverse effector repertoires.</title>
        <authorList>
            <person name="Burstein D."/>
            <person name="Amaro F."/>
            <person name="Zusman T."/>
            <person name="Lifshitz Z."/>
            <person name="Cohen O."/>
            <person name="Gilbert J.A."/>
            <person name="Pupko T."/>
            <person name="Shuman H.A."/>
            <person name="Segal G."/>
        </authorList>
    </citation>
    <scope>NUCLEOTIDE SEQUENCE [LARGE SCALE GENOMIC DNA]</scope>
    <source>
        <strain evidence="1 3">CDC#1407-AL-14</strain>
    </source>
</reference>
<keyword evidence="2" id="KW-0012">Acyltransferase</keyword>
<sequence>MNILCHCLIIICFLFPSYVLANPVIHHLIVFGDSLSDQGYSKYGGFNRYSNGPVWPEYFIHNYPGLQLEDYAWGGAKTDSGNYNGMNWSGLQWQIDRYHPANDPSHSLIVIWCGVNDLIEADANPGQSAQNIINAIDGLTEKGARHLVILTLPDITLAPAYNDQSLPDYAHYAAIKEQVKNQIYSFNQRLVFLVNLKKESVKHNGSHINIQLIDFSNFLNQQTGNYKNTTQPWLGTYQYPDPKRWMWWDAWHPMTDVHKNISGHLIKELRKIGYQFGSK</sequence>
<protein>
    <submittedName>
        <fullName evidence="2">Lysophospholipase A</fullName>
        <ecNumber evidence="2">2.3.1.43</ecNumber>
    </submittedName>
</protein>
<dbReference type="EMBL" id="UGNW01000001">
    <property type="protein sequence ID" value="STX31733.1"/>
    <property type="molecule type" value="Genomic_DNA"/>
</dbReference>
<dbReference type="Proteomes" id="UP000255066">
    <property type="component" value="Unassembled WGS sequence"/>
</dbReference>
<dbReference type="Pfam" id="PF00657">
    <property type="entry name" value="Lipase_GDSL"/>
    <property type="match status" value="1"/>
</dbReference>
<evidence type="ECO:0000313" key="2">
    <source>
        <dbReference type="EMBL" id="STX31733.1"/>
    </source>
</evidence>
<dbReference type="OrthoDB" id="5292073at2"/>
<dbReference type="RefSeq" id="WP_058522923.1">
    <property type="nucleotide sequence ID" value="NZ_CAAAHV010000012.1"/>
</dbReference>
<dbReference type="EC" id="2.3.1.43" evidence="2"/>
<dbReference type="InterPro" id="IPR036514">
    <property type="entry name" value="SGNH_hydro_sf"/>
</dbReference>
<accession>A0A378I9P1</accession>
<evidence type="ECO:0000313" key="3">
    <source>
        <dbReference type="Proteomes" id="UP000054735"/>
    </source>
</evidence>
<evidence type="ECO:0000313" key="1">
    <source>
        <dbReference type="EMBL" id="KTC74352.1"/>
    </source>
</evidence>
<organism evidence="2 4">
    <name type="scientific">Legionella birminghamensis</name>
    <dbReference type="NCBI Taxonomy" id="28083"/>
    <lineage>
        <taxon>Bacteria</taxon>
        <taxon>Pseudomonadati</taxon>
        <taxon>Pseudomonadota</taxon>
        <taxon>Gammaproteobacteria</taxon>
        <taxon>Legionellales</taxon>
        <taxon>Legionellaceae</taxon>
        <taxon>Legionella</taxon>
    </lineage>
</organism>
<dbReference type="STRING" id="28083.Lbir_0817"/>
<dbReference type="Gene3D" id="3.40.50.1110">
    <property type="entry name" value="SGNH hydrolase"/>
    <property type="match status" value="1"/>
</dbReference>